<keyword evidence="5" id="KW-1185">Reference proteome</keyword>
<dbReference type="AlphaFoldDB" id="A0A853G0X8"/>
<dbReference type="RefSeq" id="WP_180156537.1">
    <property type="nucleotide sequence ID" value="NZ_JACCEM010000007.1"/>
</dbReference>
<feature type="chain" id="PRO_5033102115" evidence="2">
    <location>
        <begin position="26"/>
        <end position="491"/>
    </location>
</feature>
<dbReference type="SUPFAM" id="SSF56954">
    <property type="entry name" value="Outer membrane efflux proteins (OEP)"/>
    <property type="match status" value="1"/>
</dbReference>
<keyword evidence="2" id="KW-0732">Signal</keyword>
<dbReference type="InterPro" id="IPR003423">
    <property type="entry name" value="OMP_efflux"/>
</dbReference>
<dbReference type="Pfam" id="PF02321">
    <property type="entry name" value="OEP"/>
    <property type="match status" value="2"/>
</dbReference>
<keyword evidence="2" id="KW-0812">Transmembrane</keyword>
<evidence type="ECO:0000313" key="4">
    <source>
        <dbReference type="EMBL" id="NYT50523.1"/>
    </source>
</evidence>
<evidence type="ECO:0000256" key="1">
    <source>
        <dbReference type="ARBA" id="ARBA00007613"/>
    </source>
</evidence>
<dbReference type="Gene3D" id="1.20.1600.10">
    <property type="entry name" value="Outer membrane efflux proteins (OEP)"/>
    <property type="match status" value="1"/>
</dbReference>
<reference evidence="4 5" key="1">
    <citation type="submission" date="2020-07" db="EMBL/GenBank/DDBJ databases">
        <title>Taxonomic revisions and descriptions of new bacterial species based on genomic comparisons in the high-G+C-content subgroup of the family Alcaligenaceae.</title>
        <authorList>
            <person name="Szabo A."/>
            <person name="Felfoldi T."/>
        </authorList>
    </citation>
    <scope>NUCLEOTIDE SEQUENCE [LARGE SCALE GENOMIC DNA]</scope>
    <source>
        <strain evidence="4 5">LMG 24012</strain>
    </source>
</reference>
<keyword evidence="2" id="KW-0472">Membrane</keyword>
<evidence type="ECO:0000256" key="2">
    <source>
        <dbReference type="RuleBase" id="RU362097"/>
    </source>
</evidence>
<protein>
    <submittedName>
        <fullName evidence="4">Efflux transporter outer membrane subunit</fullName>
    </submittedName>
</protein>
<evidence type="ECO:0000256" key="3">
    <source>
        <dbReference type="SAM" id="MobiDB-lite"/>
    </source>
</evidence>
<dbReference type="InterPro" id="IPR010131">
    <property type="entry name" value="MdtP/NodT-like"/>
</dbReference>
<organism evidence="4 5">
    <name type="scientific">Parapusillimonas granuli</name>
    <dbReference type="NCBI Taxonomy" id="380911"/>
    <lineage>
        <taxon>Bacteria</taxon>
        <taxon>Pseudomonadati</taxon>
        <taxon>Pseudomonadota</taxon>
        <taxon>Betaproteobacteria</taxon>
        <taxon>Burkholderiales</taxon>
        <taxon>Alcaligenaceae</taxon>
        <taxon>Parapusillimonas</taxon>
    </lineage>
</organism>
<sequence length="491" mass="52854">MTHGFHLKAALPALAAALLTGCSLAPDYHRPAAPVPGQYPDADAVANTGERSASAVSPQVRYSSDLGWSEFFRDPRLKELIRIALDNNRDMRIAVGRVQEARAQYGIVQSDQFPTIGAGANTQHTRNPANLRAGGPDSPSVTHYYQAGLGMTAFELDFFGRLRNLSEAANQQYLATAQARRTLHINLVAQVAEAYFRLRTAQQLDGLMQSTLKAREQTFKLVQARYDEGMASALDLNQARGQMETVRADLAGIQRAQSQARNALQLLLGTPIPDNLPEAAVFGRDQVLAAIPVGLPSDLLQRRPDIMGAENALRGANANIGAARAAFFPRISITGLLGFASPQLGGLFGSGQEFWQFSPQVQVPIFAGGVSGNLALAEARKNIAVAQYEQAIQVAFREVADALAGEATYSGQLDALRALEASAAESLRLANLRYETGLDSFLQVQSAQVDLYNTQRTFLQTGMDSLLNRVELYKALGGGWLQESAAGTQPG</sequence>
<keyword evidence="2" id="KW-0564">Palmitate</keyword>
<evidence type="ECO:0000313" key="5">
    <source>
        <dbReference type="Proteomes" id="UP000559809"/>
    </source>
</evidence>
<dbReference type="PANTHER" id="PTHR30203:SF32">
    <property type="entry name" value="CATION EFFLUX SYSTEM PROTEIN CUSC"/>
    <property type="match status" value="1"/>
</dbReference>
<accession>A0A853G0X8</accession>
<comment type="caution">
    <text evidence="4">The sequence shown here is derived from an EMBL/GenBank/DDBJ whole genome shotgun (WGS) entry which is preliminary data.</text>
</comment>
<comment type="similarity">
    <text evidence="1 2">Belongs to the outer membrane factor (OMF) (TC 1.B.17) family.</text>
</comment>
<keyword evidence="2" id="KW-0449">Lipoprotein</keyword>
<gene>
    <name evidence="4" type="ORF">H0A72_14480</name>
</gene>
<keyword evidence="2" id="KW-1134">Transmembrane beta strand</keyword>
<feature type="region of interest" description="Disordered" evidence="3">
    <location>
        <begin position="35"/>
        <end position="56"/>
    </location>
</feature>
<dbReference type="GO" id="GO:0005886">
    <property type="term" value="C:plasma membrane"/>
    <property type="evidence" value="ECO:0007669"/>
    <property type="project" value="UniProtKB-SubCell"/>
</dbReference>
<dbReference type="GO" id="GO:0015562">
    <property type="term" value="F:efflux transmembrane transporter activity"/>
    <property type="evidence" value="ECO:0007669"/>
    <property type="project" value="InterPro"/>
</dbReference>
<feature type="signal peptide" evidence="2">
    <location>
        <begin position="1"/>
        <end position="25"/>
    </location>
</feature>
<comment type="subcellular location">
    <subcellularLocation>
        <location evidence="2">Cell membrane</location>
        <topology evidence="2">Lipid-anchor</topology>
    </subcellularLocation>
</comment>
<dbReference type="NCBIfam" id="TIGR01845">
    <property type="entry name" value="outer_NodT"/>
    <property type="match status" value="1"/>
</dbReference>
<dbReference type="EMBL" id="JACCEM010000007">
    <property type="protein sequence ID" value="NYT50523.1"/>
    <property type="molecule type" value="Genomic_DNA"/>
</dbReference>
<dbReference type="Proteomes" id="UP000559809">
    <property type="component" value="Unassembled WGS sequence"/>
</dbReference>
<dbReference type="PANTHER" id="PTHR30203">
    <property type="entry name" value="OUTER MEMBRANE CATION EFFLUX PROTEIN"/>
    <property type="match status" value="1"/>
</dbReference>
<name>A0A853G0X8_9BURK</name>
<proteinExistence type="inferred from homology"/>
<dbReference type="Gene3D" id="2.20.200.10">
    <property type="entry name" value="Outer membrane efflux proteins (OEP)"/>
    <property type="match status" value="1"/>
</dbReference>